<gene>
    <name evidence="1" type="ORF">O1611_g5467</name>
</gene>
<name>A0ACC2JLE4_9PEZI</name>
<evidence type="ECO:0000313" key="1">
    <source>
        <dbReference type="EMBL" id="KAJ8128169.1"/>
    </source>
</evidence>
<organism evidence="1 2">
    <name type="scientific">Lasiodiplodia mahajangana</name>
    <dbReference type="NCBI Taxonomy" id="1108764"/>
    <lineage>
        <taxon>Eukaryota</taxon>
        <taxon>Fungi</taxon>
        <taxon>Dikarya</taxon>
        <taxon>Ascomycota</taxon>
        <taxon>Pezizomycotina</taxon>
        <taxon>Dothideomycetes</taxon>
        <taxon>Dothideomycetes incertae sedis</taxon>
        <taxon>Botryosphaeriales</taxon>
        <taxon>Botryosphaeriaceae</taxon>
        <taxon>Lasiodiplodia</taxon>
    </lineage>
</organism>
<dbReference type="EMBL" id="JAPUUL010001165">
    <property type="protein sequence ID" value="KAJ8128169.1"/>
    <property type="molecule type" value="Genomic_DNA"/>
</dbReference>
<dbReference type="Proteomes" id="UP001153332">
    <property type="component" value="Unassembled WGS sequence"/>
</dbReference>
<evidence type="ECO:0000313" key="2">
    <source>
        <dbReference type="Proteomes" id="UP001153332"/>
    </source>
</evidence>
<accession>A0ACC2JLE4</accession>
<comment type="caution">
    <text evidence="1">The sequence shown here is derived from an EMBL/GenBank/DDBJ whole genome shotgun (WGS) entry which is preliminary data.</text>
</comment>
<proteinExistence type="predicted"/>
<keyword evidence="2" id="KW-1185">Reference proteome</keyword>
<sequence length="1060" mass="117105">MFEMSLGVGTLACDPPLGVATVISASSVQFHVAIDITEHTNSSLGVYVWHEAATGWRELQLQPAAPRDQSLARLEFEGWLEKHEIALDVARYTLRVTVDGLSSWANDFDHQQDGLLVFQTGLPLESFHDCNVLFSGSDESWHFDLVARDSANDCATWIGHSLVPESAGEVSSLTKLNLGLPIRVLKWFSIVRHSTPWLGPRQGDSRFHLDKPGVAASFLREDGLHVVVLPVNGIPGTLVTLESSELGDVFVAVRNDLPESQKVPIVISVAKSSNNAFKGAVLAASKLLKSNSIEDADKGTANGPSLEEWYDGFSYCTWNGLGRELSEQGILDAIETLSDHGIAISNLIIDDNWQSLDTQGVSNPFAFSWRDFEATKPNFPHGLGHTIQKIRDSHRSIRHIAVWHGIFGYWGGISPAGHIAKCYATMQVQRQSVEPYMVGGAITIISPTDIHQMYDDFYRFLVDCGVDAVKADNQYYPDYLDGAQDRRTTMYAYQDAWLSAATKHFGHRAISCMSQTPQILFHSFTRPSGRPPYLVRNSDDFFPDEPSSHSWHLFSNAHNAVLTQHLNLLPDWDMFQTAGAFPALHAAARSLSGGPIYITDVPGDHDLDIINQITGLDSGGRLKILRPRIKGRATEVYNKAHGDRFLRIAAAHHESVFLGLFNLGANKRMEIVTTRCFPDLDAQHGYIVKSHITNKIYDFSSNMGILDVSISPMDFEILTAFPISRIGTLQYVVLGLRGKMTGAAALAATPTLHKEDGSNTFLGISLKALGSLDIWLKDESREISQKPFKAEIFGHPVNTMPEYAGYQSLDESFVKSMSQLLIDCGIAPVLWGDVLLRIYGVPSVVGGLEFVVPDEKLPAAIAALQKTQLSPCQDTRVCPVSREIDMPHIPTFHMHIGTSHRALYVSLWPHSEILSSLPEAEVPNDDLGPGARPYILASDSSVLPGPRAGRSQGVLSKDGGRVIVPSAHVLLEAYIRLSVAYCQESHGAFYMSMVAYVEEYIDGDGLLDDTLLPEPVRTFWRDWKKYELSPRELCAQFEVNAKVQGLNREDQDQPRTQIDT</sequence>
<reference evidence="1" key="1">
    <citation type="submission" date="2022-12" db="EMBL/GenBank/DDBJ databases">
        <title>Genome Sequence of Lasiodiplodia mahajangana.</title>
        <authorList>
            <person name="Buettner E."/>
        </authorList>
    </citation>
    <scope>NUCLEOTIDE SEQUENCE</scope>
    <source>
        <strain evidence="1">VT137</strain>
    </source>
</reference>
<protein>
    <submittedName>
        <fullName evidence="1">Uncharacterized protein</fullName>
    </submittedName>
</protein>